<evidence type="ECO:0000256" key="1">
    <source>
        <dbReference type="SAM" id="Coils"/>
    </source>
</evidence>
<proteinExistence type="predicted"/>
<evidence type="ECO:0000313" key="2">
    <source>
        <dbReference type="EMBL" id="CAG8805567.1"/>
    </source>
</evidence>
<dbReference type="Proteomes" id="UP000789405">
    <property type="component" value="Unassembled WGS sequence"/>
</dbReference>
<sequence length="113" mass="13243">LEIWKQQFGGGRISADLLKTQLNLYKNQKYPFKDKFIASANTITNWVVFWKKTKHQMPGDYGSDALEESISFSEELAKELIEEDMKSLSDELDDLDQENSTNFNHKFTIKIRY</sequence>
<comment type="caution">
    <text evidence="2">The sequence shown here is derived from an EMBL/GenBank/DDBJ whole genome shotgun (WGS) entry which is preliminary data.</text>
</comment>
<reference evidence="2" key="1">
    <citation type="submission" date="2021-06" db="EMBL/GenBank/DDBJ databases">
        <authorList>
            <person name="Kallberg Y."/>
            <person name="Tangrot J."/>
            <person name="Rosling A."/>
        </authorList>
    </citation>
    <scope>NUCLEOTIDE SEQUENCE</scope>
    <source>
        <strain evidence="2">MA453B</strain>
    </source>
</reference>
<evidence type="ECO:0000313" key="3">
    <source>
        <dbReference type="Proteomes" id="UP000789405"/>
    </source>
</evidence>
<keyword evidence="1" id="KW-0175">Coiled coil</keyword>
<name>A0A9N9K333_9GLOM</name>
<feature type="coiled-coil region" evidence="1">
    <location>
        <begin position="63"/>
        <end position="98"/>
    </location>
</feature>
<gene>
    <name evidence="2" type="ORF">DERYTH_LOCUS24302</name>
</gene>
<feature type="non-terminal residue" evidence="2">
    <location>
        <position position="113"/>
    </location>
</feature>
<keyword evidence="3" id="KW-1185">Reference proteome</keyword>
<accession>A0A9N9K333</accession>
<dbReference type="OrthoDB" id="2406859at2759"/>
<protein>
    <submittedName>
        <fullName evidence="2">7394_t:CDS:1</fullName>
    </submittedName>
</protein>
<organism evidence="2 3">
    <name type="scientific">Dentiscutata erythropus</name>
    <dbReference type="NCBI Taxonomy" id="1348616"/>
    <lineage>
        <taxon>Eukaryota</taxon>
        <taxon>Fungi</taxon>
        <taxon>Fungi incertae sedis</taxon>
        <taxon>Mucoromycota</taxon>
        <taxon>Glomeromycotina</taxon>
        <taxon>Glomeromycetes</taxon>
        <taxon>Diversisporales</taxon>
        <taxon>Gigasporaceae</taxon>
        <taxon>Dentiscutata</taxon>
    </lineage>
</organism>
<dbReference type="EMBL" id="CAJVPY010040238">
    <property type="protein sequence ID" value="CAG8805567.1"/>
    <property type="molecule type" value="Genomic_DNA"/>
</dbReference>
<dbReference type="AlphaFoldDB" id="A0A9N9K333"/>